<organism evidence="2 3">
    <name type="scientific">Croceicoccus mobilis</name>
    <dbReference type="NCBI Taxonomy" id="1703339"/>
    <lineage>
        <taxon>Bacteria</taxon>
        <taxon>Pseudomonadati</taxon>
        <taxon>Pseudomonadota</taxon>
        <taxon>Alphaproteobacteria</taxon>
        <taxon>Sphingomonadales</taxon>
        <taxon>Erythrobacteraceae</taxon>
        <taxon>Croceicoccus</taxon>
    </lineage>
</organism>
<dbReference type="GO" id="GO:0005737">
    <property type="term" value="C:cytoplasm"/>
    <property type="evidence" value="ECO:0007669"/>
    <property type="project" value="TreeGrafter"/>
</dbReference>
<accession>A0A916YQB8</accession>
<dbReference type="CDD" id="cd00144">
    <property type="entry name" value="MPP_PPP_family"/>
    <property type="match status" value="1"/>
</dbReference>
<name>A0A916YQB8_9SPHN</name>
<dbReference type="InterPro" id="IPR050126">
    <property type="entry name" value="Ap4A_hydrolase"/>
</dbReference>
<dbReference type="InterPro" id="IPR004843">
    <property type="entry name" value="Calcineurin-like_PHP"/>
</dbReference>
<dbReference type="Gene3D" id="3.60.21.10">
    <property type="match status" value="1"/>
</dbReference>
<evidence type="ECO:0000313" key="2">
    <source>
        <dbReference type="EMBL" id="GGD55323.1"/>
    </source>
</evidence>
<dbReference type="InterPro" id="IPR006186">
    <property type="entry name" value="Ser/Thr-sp_prot-phosphatase"/>
</dbReference>
<evidence type="ECO:0000259" key="1">
    <source>
        <dbReference type="PROSITE" id="PS00125"/>
    </source>
</evidence>
<sequence>MSTRRPLFSGMRPGSPQFERVYAIGDVHGRLDLFRKLISDIAIDNRLRDPAVTGIVLLGDLIDRGPHSAQMLRSCMKLCASSDRFIVLKGNHEAMMADALRRDLRVLGPWLRYGGRETLHSFGMSDDEIDEPEPFDVAAIAREKVGSEILDWLDGLPVSLRCMNYFFVHAGIRPGIPIDRQEEDDLLWIREPFLGCDDGFGDLIVVHGHTVSEGRPHIGEHRIGIDTGAYYTGQLSAVGLERSEGWIFSAVDASLQGTADIEYDAVSDLMEAEQEGMGVPGRP</sequence>
<dbReference type="EMBL" id="BMIP01000001">
    <property type="protein sequence ID" value="GGD55323.1"/>
    <property type="molecule type" value="Genomic_DNA"/>
</dbReference>
<dbReference type="PROSITE" id="PS00125">
    <property type="entry name" value="SER_THR_PHOSPHATASE"/>
    <property type="match status" value="1"/>
</dbReference>
<dbReference type="GO" id="GO:0008803">
    <property type="term" value="F:bis(5'-nucleosyl)-tetraphosphatase (symmetrical) activity"/>
    <property type="evidence" value="ECO:0007669"/>
    <property type="project" value="TreeGrafter"/>
</dbReference>
<reference evidence="2" key="1">
    <citation type="journal article" date="2014" name="Int. J. Syst. Evol. Microbiol.">
        <title>Complete genome sequence of Corynebacterium casei LMG S-19264T (=DSM 44701T), isolated from a smear-ripened cheese.</title>
        <authorList>
            <consortium name="US DOE Joint Genome Institute (JGI-PGF)"/>
            <person name="Walter F."/>
            <person name="Albersmeier A."/>
            <person name="Kalinowski J."/>
            <person name="Ruckert C."/>
        </authorList>
    </citation>
    <scope>NUCLEOTIDE SEQUENCE</scope>
    <source>
        <strain evidence="2">CGMCC 1.15360</strain>
    </source>
</reference>
<dbReference type="Pfam" id="PF00149">
    <property type="entry name" value="Metallophos"/>
    <property type="match status" value="1"/>
</dbReference>
<comment type="caution">
    <text evidence="2">The sequence shown here is derived from an EMBL/GenBank/DDBJ whole genome shotgun (WGS) entry which is preliminary data.</text>
</comment>
<dbReference type="GO" id="GO:0110154">
    <property type="term" value="P:RNA decapping"/>
    <property type="evidence" value="ECO:0007669"/>
    <property type="project" value="TreeGrafter"/>
</dbReference>
<dbReference type="PANTHER" id="PTHR42850:SF4">
    <property type="entry name" value="ZINC-DEPENDENT ENDOPOLYPHOSPHATASE"/>
    <property type="match status" value="1"/>
</dbReference>
<dbReference type="SUPFAM" id="SSF56300">
    <property type="entry name" value="Metallo-dependent phosphatases"/>
    <property type="match status" value="1"/>
</dbReference>
<dbReference type="GO" id="GO:0016791">
    <property type="term" value="F:phosphatase activity"/>
    <property type="evidence" value="ECO:0007669"/>
    <property type="project" value="TreeGrafter"/>
</dbReference>
<feature type="domain" description="Serine/threonine specific protein phosphatases" evidence="1">
    <location>
        <begin position="88"/>
        <end position="93"/>
    </location>
</feature>
<dbReference type="Proteomes" id="UP000612349">
    <property type="component" value="Unassembled WGS sequence"/>
</dbReference>
<proteinExistence type="predicted"/>
<gene>
    <name evidence="2" type="primary">prp1</name>
    <name evidence="2" type="ORF">GCM10010990_00560</name>
</gene>
<protein>
    <submittedName>
        <fullName evidence="2">Serine/threonine protein phosphatase</fullName>
    </submittedName>
</protein>
<evidence type="ECO:0000313" key="3">
    <source>
        <dbReference type="Proteomes" id="UP000612349"/>
    </source>
</evidence>
<dbReference type="PANTHER" id="PTHR42850">
    <property type="entry name" value="METALLOPHOSPHOESTERASE"/>
    <property type="match status" value="1"/>
</dbReference>
<keyword evidence="3" id="KW-1185">Reference proteome</keyword>
<reference evidence="2" key="2">
    <citation type="submission" date="2020-09" db="EMBL/GenBank/DDBJ databases">
        <authorList>
            <person name="Sun Q."/>
            <person name="Zhou Y."/>
        </authorList>
    </citation>
    <scope>NUCLEOTIDE SEQUENCE</scope>
    <source>
        <strain evidence="2">CGMCC 1.15360</strain>
    </source>
</reference>
<dbReference type="InterPro" id="IPR029052">
    <property type="entry name" value="Metallo-depent_PP-like"/>
</dbReference>
<dbReference type="RefSeq" id="WP_172808126.1">
    <property type="nucleotide sequence ID" value="NZ_BMIP01000001.1"/>
</dbReference>
<dbReference type="AlphaFoldDB" id="A0A916YQB8"/>